<comment type="caution">
    <text evidence="6">The sequence shown here is derived from an EMBL/GenBank/DDBJ whole genome shotgun (WGS) entry which is preliminary data.</text>
</comment>
<gene>
    <name evidence="6" type="ORF">FB566_5017</name>
</gene>
<dbReference type="InParanoid" id="A0A543B3N1"/>
<dbReference type="RefSeq" id="WP_246100474.1">
    <property type="nucleotide sequence ID" value="NZ_JBHTGS010000002.1"/>
</dbReference>
<evidence type="ECO:0000256" key="2">
    <source>
        <dbReference type="ARBA" id="ARBA00023015"/>
    </source>
</evidence>
<dbReference type="EMBL" id="VFOW01000001">
    <property type="protein sequence ID" value="TQL79412.1"/>
    <property type="molecule type" value="Genomic_DNA"/>
</dbReference>
<evidence type="ECO:0000256" key="1">
    <source>
        <dbReference type="ARBA" id="ARBA00009437"/>
    </source>
</evidence>
<dbReference type="PANTHER" id="PTHR30346">
    <property type="entry name" value="TRANSCRIPTIONAL DUAL REGULATOR HCAR-RELATED"/>
    <property type="match status" value="1"/>
</dbReference>
<dbReference type="AlphaFoldDB" id="A0A543B3N1"/>
<keyword evidence="2" id="KW-0805">Transcription regulation</keyword>
<keyword evidence="4" id="KW-0804">Transcription</keyword>
<name>A0A543B3N1_9ACTN</name>
<sequence length="303" mass="33444">MLVHLGMHNLHQLQSFASVAATGSVRSAADFLGLSPSAVSHHVRLLEQETGLTLFQRHGRGLRLTDTGSTVLPEVEEVLESAGRLRQRIGELRDNRMNRLTIGYFGTAGNRWLPDLVSYLENRFPRTAVRLRLMEGPWQGLEADIQLAISDSAEPGFPVQVHSDLLIADPYVVAVPDDHELADCEEVPITELADRSWIDNDIGDGVCRTIFLDACARAGVRARFRHQAHSYVTALHMVGRGLGLTVLPQLGVYPLPEGVRIVRLAHPVPTRYVHALSDPGHPRRPLIREAIAALRDLATDDVV</sequence>
<dbReference type="Gene3D" id="3.40.190.10">
    <property type="entry name" value="Periplasmic binding protein-like II"/>
    <property type="match status" value="2"/>
</dbReference>
<evidence type="ECO:0000256" key="3">
    <source>
        <dbReference type="ARBA" id="ARBA00023125"/>
    </source>
</evidence>
<evidence type="ECO:0000313" key="6">
    <source>
        <dbReference type="EMBL" id="TQL79412.1"/>
    </source>
</evidence>
<reference evidence="6 7" key="1">
    <citation type="submission" date="2019-06" db="EMBL/GenBank/DDBJ databases">
        <title>Sequencing the genomes of 1000 actinobacteria strains.</title>
        <authorList>
            <person name="Klenk H.-P."/>
        </authorList>
    </citation>
    <scope>NUCLEOTIDE SEQUENCE [LARGE SCALE GENOMIC DNA]</scope>
    <source>
        <strain evidence="6 7">DSM 45928</strain>
    </source>
</reference>
<organism evidence="6 7">
    <name type="scientific">Stackebrandtia endophytica</name>
    <dbReference type="NCBI Taxonomy" id="1496996"/>
    <lineage>
        <taxon>Bacteria</taxon>
        <taxon>Bacillati</taxon>
        <taxon>Actinomycetota</taxon>
        <taxon>Actinomycetes</taxon>
        <taxon>Glycomycetales</taxon>
        <taxon>Glycomycetaceae</taxon>
        <taxon>Stackebrandtia</taxon>
    </lineage>
</organism>
<keyword evidence="7" id="KW-1185">Reference proteome</keyword>
<dbReference type="Proteomes" id="UP000317043">
    <property type="component" value="Unassembled WGS sequence"/>
</dbReference>
<dbReference type="Pfam" id="PF03466">
    <property type="entry name" value="LysR_substrate"/>
    <property type="match status" value="1"/>
</dbReference>
<accession>A0A543B3N1</accession>
<dbReference type="GO" id="GO:0003700">
    <property type="term" value="F:DNA-binding transcription factor activity"/>
    <property type="evidence" value="ECO:0007669"/>
    <property type="project" value="InterPro"/>
</dbReference>
<keyword evidence="3 6" id="KW-0238">DNA-binding</keyword>
<evidence type="ECO:0000259" key="5">
    <source>
        <dbReference type="PROSITE" id="PS50931"/>
    </source>
</evidence>
<dbReference type="PANTHER" id="PTHR30346:SF29">
    <property type="entry name" value="LYSR SUBSTRATE-BINDING"/>
    <property type="match status" value="1"/>
</dbReference>
<dbReference type="GO" id="GO:0003677">
    <property type="term" value="F:DNA binding"/>
    <property type="evidence" value="ECO:0007669"/>
    <property type="project" value="UniProtKB-KW"/>
</dbReference>
<dbReference type="InterPro" id="IPR005119">
    <property type="entry name" value="LysR_subst-bd"/>
</dbReference>
<comment type="similarity">
    <text evidence="1">Belongs to the LysR transcriptional regulatory family.</text>
</comment>
<proteinExistence type="inferred from homology"/>
<dbReference type="GO" id="GO:0032993">
    <property type="term" value="C:protein-DNA complex"/>
    <property type="evidence" value="ECO:0007669"/>
    <property type="project" value="TreeGrafter"/>
</dbReference>
<evidence type="ECO:0000313" key="7">
    <source>
        <dbReference type="Proteomes" id="UP000317043"/>
    </source>
</evidence>
<dbReference type="SUPFAM" id="SSF46785">
    <property type="entry name" value="Winged helix' DNA-binding domain"/>
    <property type="match status" value="1"/>
</dbReference>
<dbReference type="SUPFAM" id="SSF53850">
    <property type="entry name" value="Periplasmic binding protein-like II"/>
    <property type="match status" value="1"/>
</dbReference>
<dbReference type="Gene3D" id="1.10.10.10">
    <property type="entry name" value="Winged helix-like DNA-binding domain superfamily/Winged helix DNA-binding domain"/>
    <property type="match status" value="1"/>
</dbReference>
<evidence type="ECO:0000256" key="4">
    <source>
        <dbReference type="ARBA" id="ARBA00023163"/>
    </source>
</evidence>
<dbReference type="InterPro" id="IPR036388">
    <property type="entry name" value="WH-like_DNA-bd_sf"/>
</dbReference>
<feature type="domain" description="HTH lysR-type" evidence="5">
    <location>
        <begin position="8"/>
        <end position="65"/>
    </location>
</feature>
<dbReference type="FunFam" id="1.10.10.10:FF:000001">
    <property type="entry name" value="LysR family transcriptional regulator"/>
    <property type="match status" value="1"/>
</dbReference>
<protein>
    <submittedName>
        <fullName evidence="6">DNA-binding transcriptional LysR family regulator</fullName>
    </submittedName>
</protein>
<dbReference type="PROSITE" id="PS50931">
    <property type="entry name" value="HTH_LYSR"/>
    <property type="match status" value="1"/>
</dbReference>
<dbReference type="InterPro" id="IPR000847">
    <property type="entry name" value="LysR_HTH_N"/>
</dbReference>
<dbReference type="InterPro" id="IPR036390">
    <property type="entry name" value="WH_DNA-bd_sf"/>
</dbReference>
<dbReference type="Pfam" id="PF00126">
    <property type="entry name" value="HTH_1"/>
    <property type="match status" value="1"/>
</dbReference>